<dbReference type="InterPro" id="IPR004090">
    <property type="entry name" value="Chemotax_Me-accpt_rcpt"/>
</dbReference>
<protein>
    <submittedName>
        <fullName evidence="9">Chemotaxis protein</fullName>
    </submittedName>
</protein>
<evidence type="ECO:0000313" key="9">
    <source>
        <dbReference type="EMBL" id="AOJ07791.1"/>
    </source>
</evidence>
<evidence type="ECO:0000256" key="1">
    <source>
        <dbReference type="ARBA" id="ARBA00004370"/>
    </source>
</evidence>
<dbReference type="GO" id="GO:0006935">
    <property type="term" value="P:chemotaxis"/>
    <property type="evidence" value="ECO:0007669"/>
    <property type="project" value="InterPro"/>
</dbReference>
<evidence type="ECO:0000256" key="2">
    <source>
        <dbReference type="ARBA" id="ARBA00022481"/>
    </source>
</evidence>
<dbReference type="Proteomes" id="UP000067711">
    <property type="component" value="Chromosome 2"/>
</dbReference>
<dbReference type="GO" id="GO:0004888">
    <property type="term" value="F:transmembrane signaling receptor activity"/>
    <property type="evidence" value="ECO:0007669"/>
    <property type="project" value="InterPro"/>
</dbReference>
<dbReference type="Pfam" id="PF00672">
    <property type="entry name" value="HAMP"/>
    <property type="match status" value="1"/>
</dbReference>
<dbReference type="RefSeq" id="WP_066493171.1">
    <property type="nucleotide sequence ID" value="NZ_CP013388.1"/>
</dbReference>
<dbReference type="PANTHER" id="PTHR43531">
    <property type="entry name" value="PROTEIN ICFG"/>
    <property type="match status" value="1"/>
</dbReference>
<dbReference type="PRINTS" id="PR00260">
    <property type="entry name" value="CHEMTRNSDUCR"/>
</dbReference>
<evidence type="ECO:0000259" key="8">
    <source>
        <dbReference type="PROSITE" id="PS50885"/>
    </source>
</evidence>
<dbReference type="GO" id="GO:0005886">
    <property type="term" value="C:plasma membrane"/>
    <property type="evidence" value="ECO:0007669"/>
    <property type="project" value="TreeGrafter"/>
</dbReference>
<dbReference type="FunFam" id="1.10.287.950:FF:000001">
    <property type="entry name" value="Methyl-accepting chemotaxis sensory transducer"/>
    <property type="match status" value="1"/>
</dbReference>
<keyword evidence="4" id="KW-0807">Transducer</keyword>
<accession>A0A1B4FW20</accession>
<dbReference type="PROSITE" id="PS50885">
    <property type="entry name" value="HAMP"/>
    <property type="match status" value="1"/>
</dbReference>
<evidence type="ECO:0000313" key="10">
    <source>
        <dbReference type="Proteomes" id="UP000067711"/>
    </source>
</evidence>
<keyword evidence="6" id="KW-0732">Signal</keyword>
<dbReference type="SMART" id="SM00304">
    <property type="entry name" value="HAMP"/>
    <property type="match status" value="1"/>
</dbReference>
<comment type="similarity">
    <text evidence="3">Belongs to the methyl-accepting chemotaxis (MCP) protein family.</text>
</comment>
<name>A0A1B4FW20_9BURK</name>
<proteinExistence type="inferred from homology"/>
<dbReference type="InterPro" id="IPR004089">
    <property type="entry name" value="MCPsignal_dom"/>
</dbReference>
<organism evidence="9 10">
    <name type="scientific">Burkholderia mayonis</name>
    <dbReference type="NCBI Taxonomy" id="1385591"/>
    <lineage>
        <taxon>Bacteria</taxon>
        <taxon>Pseudomonadati</taxon>
        <taxon>Pseudomonadota</taxon>
        <taxon>Betaproteobacteria</taxon>
        <taxon>Burkholderiales</taxon>
        <taxon>Burkholderiaceae</taxon>
        <taxon>Burkholderia</taxon>
        <taxon>pseudomallei group</taxon>
    </lineage>
</organism>
<dbReference type="AlphaFoldDB" id="A0A1B4FW20"/>
<dbReference type="Pfam" id="PF00015">
    <property type="entry name" value="MCPsignal"/>
    <property type="match status" value="1"/>
</dbReference>
<feature type="signal peptide" evidence="6">
    <location>
        <begin position="1"/>
        <end position="24"/>
    </location>
</feature>
<reference evidence="9 10" key="1">
    <citation type="submission" date="2015-12" db="EMBL/GenBank/DDBJ databases">
        <title>Diversity of Burkholderia near neighbor genomes.</title>
        <authorList>
            <person name="Sahl J."/>
            <person name="Wagner D."/>
            <person name="Keim P."/>
        </authorList>
    </citation>
    <scope>NUCLEOTIDE SEQUENCE [LARGE SCALE GENOMIC DNA]</scope>
    <source>
        <strain evidence="9 10">BDU8</strain>
    </source>
</reference>
<dbReference type="Gene3D" id="1.10.287.950">
    <property type="entry name" value="Methyl-accepting chemotaxis protein"/>
    <property type="match status" value="1"/>
</dbReference>
<dbReference type="SUPFAM" id="SSF58104">
    <property type="entry name" value="Methyl-accepting chemotaxis protein (MCP) signaling domain"/>
    <property type="match status" value="1"/>
</dbReference>
<keyword evidence="2" id="KW-0488">Methylation</keyword>
<dbReference type="SMART" id="SM00283">
    <property type="entry name" value="MA"/>
    <property type="match status" value="1"/>
</dbReference>
<feature type="domain" description="Methyl-accepting transducer" evidence="7">
    <location>
        <begin position="263"/>
        <end position="492"/>
    </location>
</feature>
<feature type="domain" description="HAMP" evidence="8">
    <location>
        <begin position="206"/>
        <end position="258"/>
    </location>
</feature>
<evidence type="ECO:0000256" key="3">
    <source>
        <dbReference type="ARBA" id="ARBA00029447"/>
    </source>
</evidence>
<evidence type="ECO:0000256" key="4">
    <source>
        <dbReference type="PROSITE-ProRule" id="PRU00284"/>
    </source>
</evidence>
<dbReference type="PROSITE" id="PS50111">
    <property type="entry name" value="CHEMOTAXIS_TRANSDUC_2"/>
    <property type="match status" value="1"/>
</dbReference>
<comment type="subcellular location">
    <subcellularLocation>
        <location evidence="1">Membrane</location>
    </subcellularLocation>
</comment>
<dbReference type="EMBL" id="CP013388">
    <property type="protein sequence ID" value="AOJ07791.1"/>
    <property type="molecule type" value="Genomic_DNA"/>
</dbReference>
<dbReference type="CDD" id="cd11386">
    <property type="entry name" value="MCP_signal"/>
    <property type="match status" value="1"/>
</dbReference>
<evidence type="ECO:0000259" key="7">
    <source>
        <dbReference type="PROSITE" id="PS50111"/>
    </source>
</evidence>
<dbReference type="PANTHER" id="PTHR43531:SF14">
    <property type="entry name" value="METHYL-ACCEPTING CHEMOTAXIS PROTEIN I-RELATED"/>
    <property type="match status" value="1"/>
</dbReference>
<sequence length="539" mass="56259">MKLRRKIPLAFAAALVLTSAGAFYGIHALNRSLDTYGTTVQQNVANERMVSATLVAFKLQVQEWKDTLLRGKDPAKLDKYWSAFRQREQTVDALAAELKSKLPDGESRRLIEQFASAHAEMGQGYRKGFEAFKASGFDPSAGDQAVAGVDRAPAALLEKAAQGIAADSARVSADAASDAVRATTVGIVATLVVFALALGGGVWFSGTVTLPLARALACVRRIATGDLSTPIDARGDDEIAELLAALKDMQASLSHVVHDVRHNADGVATASAQIASGNLDLSSRTEEQAASLEETAASMDELTSTVRRNAERAQHACAVAGAASTTATCGGDVMRQVVDTMHGIADSSSKVAEIIAVIDGIAFQTNILALNAAVEAARAGEQGRGFAVVAGEVRTLAQRSATAAREIKTLIEQSTERVGAGSALVGDAGRIIGEIVGSVRQVTDIVSEIASASNEQSVGIEQVNHAVAQMDNVTQQNAALVEEASAAAHALAEQARALHGAVAVFKLHGDRAAGRDDARSARDARQPAERDPRPVDAFA</sequence>
<evidence type="ECO:0000256" key="6">
    <source>
        <dbReference type="SAM" id="SignalP"/>
    </source>
</evidence>
<dbReference type="InterPro" id="IPR003660">
    <property type="entry name" value="HAMP_dom"/>
</dbReference>
<feature type="region of interest" description="Disordered" evidence="5">
    <location>
        <begin position="513"/>
        <end position="539"/>
    </location>
</feature>
<feature type="chain" id="PRO_5015333741" evidence="6">
    <location>
        <begin position="25"/>
        <end position="539"/>
    </location>
</feature>
<evidence type="ECO:0000256" key="5">
    <source>
        <dbReference type="SAM" id="MobiDB-lite"/>
    </source>
</evidence>
<gene>
    <name evidence="9" type="ORF">WS71_11085</name>
</gene>
<dbReference type="InterPro" id="IPR051310">
    <property type="entry name" value="MCP_chemotaxis"/>
</dbReference>
<dbReference type="CDD" id="cd06225">
    <property type="entry name" value="HAMP"/>
    <property type="match status" value="1"/>
</dbReference>
<dbReference type="GO" id="GO:0007165">
    <property type="term" value="P:signal transduction"/>
    <property type="evidence" value="ECO:0007669"/>
    <property type="project" value="UniProtKB-KW"/>
</dbReference>